<evidence type="ECO:0000256" key="1">
    <source>
        <dbReference type="SAM" id="MobiDB-lite"/>
    </source>
</evidence>
<evidence type="ECO:0000313" key="3">
    <source>
        <dbReference type="EMBL" id="KFD68095.1"/>
    </source>
</evidence>
<feature type="compositionally biased region" description="Basic and acidic residues" evidence="1">
    <location>
        <begin position="78"/>
        <end position="98"/>
    </location>
</feature>
<sequence length="144" mass="15959">NLTGNLDDLNEHCLARYVPIVGEGFPLLCTIVTMPEYATGSSFADRRSSSPTIAKKGRCKFQARIAERPWSSSSPADDNCRRPNDSLRPATTDRRSAERLRCECEAPIADGPATLCWPTVELSRTSLAQVPLEPHHIPKLNKRN</sequence>
<dbReference type="EMBL" id="KL367508">
    <property type="protein sequence ID" value="KFD68095.1"/>
    <property type="molecule type" value="Genomic_DNA"/>
</dbReference>
<feature type="region of interest" description="Disordered" evidence="1">
    <location>
        <begin position="66"/>
        <end position="98"/>
    </location>
</feature>
<name>A0A085MEN6_9BILA</name>
<keyword evidence="4" id="KW-1185">Reference proteome</keyword>
<accession>A0A085MEN6</accession>
<proteinExistence type="predicted"/>
<evidence type="ECO:0000313" key="2">
    <source>
        <dbReference type="EMBL" id="KFD55682.1"/>
    </source>
</evidence>
<dbReference type="Proteomes" id="UP000030764">
    <property type="component" value="Unassembled WGS sequence"/>
</dbReference>
<reference evidence="2 4" key="1">
    <citation type="journal article" date="2014" name="Nat. Genet.">
        <title>Genome and transcriptome of the porcine whipworm Trichuris suis.</title>
        <authorList>
            <person name="Jex A.R."/>
            <person name="Nejsum P."/>
            <person name="Schwarz E.M."/>
            <person name="Hu L."/>
            <person name="Young N.D."/>
            <person name="Hall R.S."/>
            <person name="Korhonen P.K."/>
            <person name="Liao S."/>
            <person name="Thamsborg S."/>
            <person name="Xia J."/>
            <person name="Xu P."/>
            <person name="Wang S."/>
            <person name="Scheerlinck J.P."/>
            <person name="Hofmann A."/>
            <person name="Sternberg P.W."/>
            <person name="Wang J."/>
            <person name="Gasser R.B."/>
        </authorList>
    </citation>
    <scope>NUCLEOTIDE SEQUENCE [LARGE SCALE GENOMIC DNA]</scope>
    <source>
        <strain evidence="3">DCEP-RM93F</strain>
        <strain evidence="2">DCEP-RM93M</strain>
    </source>
</reference>
<organism evidence="2 4">
    <name type="scientific">Trichuris suis</name>
    <name type="common">pig whipworm</name>
    <dbReference type="NCBI Taxonomy" id="68888"/>
    <lineage>
        <taxon>Eukaryota</taxon>
        <taxon>Metazoa</taxon>
        <taxon>Ecdysozoa</taxon>
        <taxon>Nematoda</taxon>
        <taxon>Enoplea</taxon>
        <taxon>Dorylaimia</taxon>
        <taxon>Trichinellida</taxon>
        <taxon>Trichuridae</taxon>
        <taxon>Trichuris</taxon>
    </lineage>
</organism>
<evidence type="ECO:0000313" key="4">
    <source>
        <dbReference type="Proteomes" id="UP000030764"/>
    </source>
</evidence>
<dbReference type="Proteomes" id="UP000030758">
    <property type="component" value="Unassembled WGS sequence"/>
</dbReference>
<dbReference type="AlphaFoldDB" id="A0A085MEN6"/>
<gene>
    <name evidence="2" type="ORF">M513_03430</name>
    <name evidence="3" type="ORF">M514_03430</name>
</gene>
<feature type="non-terminal residue" evidence="2">
    <location>
        <position position="1"/>
    </location>
</feature>
<dbReference type="EMBL" id="KL363198">
    <property type="protein sequence ID" value="KFD55682.1"/>
    <property type="molecule type" value="Genomic_DNA"/>
</dbReference>
<protein>
    <submittedName>
        <fullName evidence="2">Uncharacterized protein</fullName>
    </submittedName>
</protein>